<name>A0A317X3F7_9EURO</name>
<proteinExistence type="predicted"/>
<evidence type="ECO:0000313" key="3">
    <source>
        <dbReference type="Proteomes" id="UP000247233"/>
    </source>
</evidence>
<evidence type="ECO:0000313" key="2">
    <source>
        <dbReference type="EMBL" id="PWY92875.1"/>
    </source>
</evidence>
<keyword evidence="1" id="KW-0472">Membrane</keyword>
<sequence length="262" mass="29559">MAISIKRRKKSDRGGFGRPLGCVRFLFLYSTITVFFFCLLVPSYFYFYFFFCFAFSVVVVVFTFSRAACCISSYIGLLPTNLPTDQHGKLQHNPTYPYNHPIHRTPTYLPTYLLTYLPIHTHTHTHTQTHHQLNHHHDPQTHTHPTPTSNILTTLTTLTTLTLLLLLTPATARECYFPDGSVATENVPCSNATDAACCGRNDICLSNNLCMDVAEQPYVLSRGGCTDSTWESDSCPSVCRTYFPLYPSYSVGWVCSVCVFGY</sequence>
<dbReference type="RefSeq" id="XP_025404614.1">
    <property type="nucleotide sequence ID" value="XM_025538630.1"/>
</dbReference>
<dbReference type="STRING" id="1448321.A0A317X3F7"/>
<protein>
    <submittedName>
        <fullName evidence="2">Uncharacterized protein</fullName>
    </submittedName>
</protein>
<accession>A0A317X3F7</accession>
<organism evidence="2 3">
    <name type="scientific">Aspergillus heteromorphus CBS 117.55</name>
    <dbReference type="NCBI Taxonomy" id="1448321"/>
    <lineage>
        <taxon>Eukaryota</taxon>
        <taxon>Fungi</taxon>
        <taxon>Dikarya</taxon>
        <taxon>Ascomycota</taxon>
        <taxon>Pezizomycotina</taxon>
        <taxon>Eurotiomycetes</taxon>
        <taxon>Eurotiomycetidae</taxon>
        <taxon>Eurotiales</taxon>
        <taxon>Aspergillaceae</taxon>
        <taxon>Aspergillus</taxon>
        <taxon>Aspergillus subgen. Circumdati</taxon>
    </lineage>
</organism>
<keyword evidence="1" id="KW-0812">Transmembrane</keyword>
<keyword evidence="1" id="KW-1133">Transmembrane helix</keyword>
<reference evidence="2 3" key="1">
    <citation type="submission" date="2016-12" db="EMBL/GenBank/DDBJ databases">
        <title>The genomes of Aspergillus section Nigri reveals drivers in fungal speciation.</title>
        <authorList>
            <consortium name="DOE Joint Genome Institute"/>
            <person name="Vesth T.C."/>
            <person name="Nybo J."/>
            <person name="Theobald S."/>
            <person name="Brandl J."/>
            <person name="Frisvad J.C."/>
            <person name="Nielsen K.F."/>
            <person name="Lyhne E.K."/>
            <person name="Kogle M.E."/>
            <person name="Kuo A."/>
            <person name="Riley R."/>
            <person name="Clum A."/>
            <person name="Nolan M."/>
            <person name="Lipzen A."/>
            <person name="Salamov A."/>
            <person name="Henrissat B."/>
            <person name="Wiebenga A."/>
            <person name="De Vries R.P."/>
            <person name="Grigoriev I.V."/>
            <person name="Mortensen U.H."/>
            <person name="Andersen M.R."/>
            <person name="Baker S.E."/>
        </authorList>
    </citation>
    <scope>NUCLEOTIDE SEQUENCE [LARGE SCALE GENOMIC DNA]</scope>
    <source>
        <strain evidence="2 3">CBS 117.55</strain>
    </source>
</reference>
<dbReference type="GeneID" id="37060867"/>
<feature type="transmembrane region" description="Helical" evidence="1">
    <location>
        <begin position="21"/>
        <end position="39"/>
    </location>
</feature>
<keyword evidence="3" id="KW-1185">Reference proteome</keyword>
<gene>
    <name evidence="2" type="ORF">BO70DRAFT_20690</name>
</gene>
<dbReference type="Proteomes" id="UP000247233">
    <property type="component" value="Unassembled WGS sequence"/>
</dbReference>
<dbReference type="OrthoDB" id="5215637at2759"/>
<dbReference type="AlphaFoldDB" id="A0A317X3F7"/>
<dbReference type="VEuPathDB" id="FungiDB:BO70DRAFT_20690"/>
<evidence type="ECO:0000256" key="1">
    <source>
        <dbReference type="SAM" id="Phobius"/>
    </source>
</evidence>
<feature type="transmembrane region" description="Helical" evidence="1">
    <location>
        <begin position="45"/>
        <end position="64"/>
    </location>
</feature>
<dbReference type="EMBL" id="MSFL01000001">
    <property type="protein sequence ID" value="PWY92875.1"/>
    <property type="molecule type" value="Genomic_DNA"/>
</dbReference>
<comment type="caution">
    <text evidence="2">The sequence shown here is derived from an EMBL/GenBank/DDBJ whole genome shotgun (WGS) entry which is preliminary data.</text>
</comment>